<organism evidence="2 3">
    <name type="scientific">Actinoalloteichus caeruleus DSM 43889</name>
    <dbReference type="NCBI Taxonomy" id="1120930"/>
    <lineage>
        <taxon>Bacteria</taxon>
        <taxon>Bacillati</taxon>
        <taxon>Actinomycetota</taxon>
        <taxon>Actinomycetes</taxon>
        <taxon>Pseudonocardiales</taxon>
        <taxon>Pseudonocardiaceae</taxon>
        <taxon>Actinoalloteichus</taxon>
        <taxon>Actinoalloteichus cyanogriseus</taxon>
    </lineage>
</organism>
<evidence type="ECO:0000256" key="1">
    <source>
        <dbReference type="SAM" id="MobiDB-lite"/>
    </source>
</evidence>
<feature type="region of interest" description="Disordered" evidence="1">
    <location>
        <begin position="1"/>
        <end position="34"/>
    </location>
</feature>
<dbReference type="Proteomes" id="UP000791080">
    <property type="component" value="Unassembled WGS sequence"/>
</dbReference>
<reference evidence="2 3" key="1">
    <citation type="submission" date="2022-06" db="EMBL/GenBank/DDBJ databases">
        <title>Genomic Encyclopedia of Type Strains, Phase I: the one thousand microbial genomes (KMG-I) project.</title>
        <authorList>
            <person name="Kyrpides N."/>
        </authorList>
    </citation>
    <scope>NUCLEOTIDE SEQUENCE [LARGE SCALE GENOMIC DNA]</scope>
    <source>
        <strain evidence="2 3">DSM 43889</strain>
    </source>
</reference>
<proteinExistence type="predicted"/>
<evidence type="ECO:0000313" key="2">
    <source>
        <dbReference type="EMBL" id="MCP2331273.1"/>
    </source>
</evidence>
<sequence length="162" mass="16968">MVVAPVSNYPASPWQGRSSVSRGRSVPPAEPNRVPAVQQGYRALASCQTPNRAGSCHLRCAEPAPPNGPPTRRVGGFDGGRAVGTSRVRGYLVRRGRGHLARGRASPENRPDIRALDAPGGVPTAYRGGGGFSPRPPLASRIFLAVLAGWKQTARRPGTGSS</sequence>
<keyword evidence="3" id="KW-1185">Reference proteome</keyword>
<dbReference type="EMBL" id="AUBJ02000001">
    <property type="protein sequence ID" value="MCP2331273.1"/>
    <property type="molecule type" value="Genomic_DNA"/>
</dbReference>
<name>A0ABT1JGH3_ACTCY</name>
<gene>
    <name evidence="2" type="ORF">G443_001543</name>
</gene>
<evidence type="ECO:0000313" key="3">
    <source>
        <dbReference type="Proteomes" id="UP000791080"/>
    </source>
</evidence>
<feature type="region of interest" description="Disordered" evidence="1">
    <location>
        <begin position="62"/>
        <end position="82"/>
    </location>
</feature>
<feature type="region of interest" description="Disordered" evidence="1">
    <location>
        <begin position="98"/>
        <end position="133"/>
    </location>
</feature>
<protein>
    <submittedName>
        <fullName evidence="2">Uncharacterized protein</fullName>
    </submittedName>
</protein>
<comment type="caution">
    <text evidence="2">The sequence shown here is derived from an EMBL/GenBank/DDBJ whole genome shotgun (WGS) entry which is preliminary data.</text>
</comment>
<feature type="compositionally biased region" description="Low complexity" evidence="1">
    <location>
        <begin position="16"/>
        <end position="26"/>
    </location>
</feature>
<accession>A0ABT1JGH3</accession>
<feature type="compositionally biased region" description="Basic and acidic residues" evidence="1">
    <location>
        <begin position="105"/>
        <end position="115"/>
    </location>
</feature>